<organism evidence="2 3">
    <name type="scientific">Metarhizium humberi</name>
    <dbReference type="NCBI Taxonomy" id="2596975"/>
    <lineage>
        <taxon>Eukaryota</taxon>
        <taxon>Fungi</taxon>
        <taxon>Dikarya</taxon>
        <taxon>Ascomycota</taxon>
        <taxon>Pezizomycotina</taxon>
        <taxon>Sordariomycetes</taxon>
        <taxon>Hypocreomycetidae</taxon>
        <taxon>Hypocreales</taxon>
        <taxon>Clavicipitaceae</taxon>
        <taxon>Metarhizium</taxon>
    </lineage>
</organism>
<proteinExistence type="predicted"/>
<feature type="compositionally biased region" description="Low complexity" evidence="1">
    <location>
        <begin position="70"/>
        <end position="99"/>
    </location>
</feature>
<keyword evidence="3" id="KW-1185">Reference proteome</keyword>
<dbReference type="GO" id="GO:0003676">
    <property type="term" value="F:nucleic acid binding"/>
    <property type="evidence" value="ECO:0007669"/>
    <property type="project" value="InterPro"/>
</dbReference>
<dbReference type="SUPFAM" id="SSF57756">
    <property type="entry name" value="Retrovirus zinc finger-like domains"/>
    <property type="match status" value="1"/>
</dbReference>
<protein>
    <recommendedName>
        <fullName evidence="4">CCHC-type domain-containing protein</fullName>
    </recommendedName>
</protein>
<comment type="caution">
    <text evidence="2">The sequence shown here is derived from an EMBL/GenBank/DDBJ whole genome shotgun (WGS) entry which is preliminary data.</text>
</comment>
<dbReference type="AlphaFoldDB" id="A0A9P8M8Q2"/>
<feature type="compositionally biased region" description="Polar residues" evidence="1">
    <location>
        <begin position="124"/>
        <end position="135"/>
    </location>
</feature>
<dbReference type="EMBL" id="JACEFI010000017">
    <property type="protein sequence ID" value="KAH0594130.1"/>
    <property type="molecule type" value="Genomic_DNA"/>
</dbReference>
<sequence>MSNAGDNEGIRGETTTGNIQDTVREALPSAAWPDDPTSRMMARGLFPAPLRPPRNMFGISTRQLALPTIQGQVPGPQEPQGCAQAAQPQGPAAQPPQRQDAQRPRQNRARGRGSRGANRGGVQKSGQQGTSSSADNIKAKMDRDPEFLKEVEELAKRREQETSRAALERSKKATICGNCLEPGHTVRDCVHPAEDGFVHGCPLCNGADHESAQGCKMDWPHRLERRLYWAIEQRARRPTLAAFSNWMEVFTEARNAGNVALPQSFPWTPIHSRRLMNSHSCPWLTFDYAKNDSSELPRDPLTLDQNTVLENEWMLRALPNAVVGRTGGNPCYPRQLELTG</sequence>
<gene>
    <name evidence="2" type="ORF">MHUMG1_07969</name>
</gene>
<evidence type="ECO:0008006" key="4">
    <source>
        <dbReference type="Google" id="ProtNLM"/>
    </source>
</evidence>
<dbReference type="Gene3D" id="4.10.60.10">
    <property type="entry name" value="Zinc finger, CCHC-type"/>
    <property type="match status" value="1"/>
</dbReference>
<dbReference type="GO" id="GO:0008270">
    <property type="term" value="F:zinc ion binding"/>
    <property type="evidence" value="ECO:0007669"/>
    <property type="project" value="InterPro"/>
</dbReference>
<feature type="region of interest" description="Disordered" evidence="1">
    <location>
        <begin position="1"/>
        <end position="57"/>
    </location>
</feature>
<accession>A0A9P8M8Q2</accession>
<dbReference type="InterPro" id="IPR036875">
    <property type="entry name" value="Znf_CCHC_sf"/>
</dbReference>
<name>A0A9P8M8Q2_9HYPO</name>
<evidence type="ECO:0000313" key="3">
    <source>
        <dbReference type="Proteomes" id="UP000764110"/>
    </source>
</evidence>
<feature type="region of interest" description="Disordered" evidence="1">
    <location>
        <begin position="70"/>
        <end position="143"/>
    </location>
</feature>
<evidence type="ECO:0000313" key="2">
    <source>
        <dbReference type="EMBL" id="KAH0594130.1"/>
    </source>
</evidence>
<reference evidence="2 3" key="1">
    <citation type="submission" date="2020-07" db="EMBL/GenBank/DDBJ databases">
        <title>Metarhizium humberi genome.</title>
        <authorList>
            <person name="Lysoe E."/>
        </authorList>
    </citation>
    <scope>NUCLEOTIDE SEQUENCE [LARGE SCALE GENOMIC DNA]</scope>
    <source>
        <strain evidence="2 3">ESALQ1638</strain>
    </source>
</reference>
<evidence type="ECO:0000256" key="1">
    <source>
        <dbReference type="SAM" id="MobiDB-lite"/>
    </source>
</evidence>
<dbReference type="Proteomes" id="UP000764110">
    <property type="component" value="Unassembled WGS sequence"/>
</dbReference>